<gene>
    <name evidence="1" type="ORF">IX39_11580</name>
</gene>
<keyword evidence="2" id="KW-1185">Reference proteome</keyword>
<dbReference type="STRING" id="236814.IX39_11580"/>
<dbReference type="Proteomes" id="UP000028713">
    <property type="component" value="Unassembled WGS sequence"/>
</dbReference>
<dbReference type="AlphaFoldDB" id="A0A085Z9V5"/>
<dbReference type="eggNOG" id="ENOG5032F7W">
    <property type="taxonomic scope" value="Bacteria"/>
</dbReference>
<proteinExistence type="predicted"/>
<evidence type="ECO:0000313" key="2">
    <source>
        <dbReference type="Proteomes" id="UP000028713"/>
    </source>
</evidence>
<organism evidence="1 2">
    <name type="scientific">Chryseobacterium formosense</name>
    <dbReference type="NCBI Taxonomy" id="236814"/>
    <lineage>
        <taxon>Bacteria</taxon>
        <taxon>Pseudomonadati</taxon>
        <taxon>Bacteroidota</taxon>
        <taxon>Flavobacteriia</taxon>
        <taxon>Flavobacteriales</taxon>
        <taxon>Weeksellaceae</taxon>
        <taxon>Chryseobacterium group</taxon>
        <taxon>Chryseobacterium</taxon>
    </lineage>
</organism>
<accession>A0A085Z9V5</accession>
<comment type="caution">
    <text evidence="1">The sequence shown here is derived from an EMBL/GenBank/DDBJ whole genome shotgun (WGS) entry which is preliminary data.</text>
</comment>
<dbReference type="EMBL" id="JPRP01000001">
    <property type="protein sequence ID" value="KFF01219.1"/>
    <property type="molecule type" value="Genomic_DNA"/>
</dbReference>
<protein>
    <submittedName>
        <fullName evidence="1">Uncharacterized protein</fullName>
    </submittedName>
</protein>
<sequence length="183" mass="21607">MLIGFFILNPKLNSKSIFLKEINTFKMKKIIHLIAIISSLQLVSQRHYTKISSSKVSNERIDVSENFIKEFYRKCNNKDYSQFSSFILDKRLERKLNNDYEKICEIINKNGKITSLKFRSAYIKDYTKNSDPIELMTFDAGFENSKELHFINVWIYRDQNVINNILTSKEKPFSKPKKKESAL</sequence>
<reference evidence="1 2" key="1">
    <citation type="submission" date="2014-07" db="EMBL/GenBank/DDBJ databases">
        <title>Genome of Chryseobacterium formosense LMG 24722.</title>
        <authorList>
            <person name="Pipes S.E."/>
            <person name="Stropko S.J."/>
            <person name="Newman J.D."/>
        </authorList>
    </citation>
    <scope>NUCLEOTIDE SEQUENCE [LARGE SCALE GENOMIC DNA]</scope>
    <source>
        <strain evidence="1 2">LMG 24722</strain>
    </source>
</reference>
<name>A0A085Z9V5_9FLAO</name>
<evidence type="ECO:0000313" key="1">
    <source>
        <dbReference type="EMBL" id="KFF01219.1"/>
    </source>
</evidence>